<feature type="region of interest" description="Disordered" evidence="1">
    <location>
        <begin position="460"/>
        <end position="479"/>
    </location>
</feature>
<protein>
    <recommendedName>
        <fullName evidence="4">Gp5/Type VI secretion system Vgr protein OB-fold domain-containing protein</fullName>
    </recommendedName>
</protein>
<evidence type="ECO:0000313" key="2">
    <source>
        <dbReference type="EMBL" id="MFC5846743.1"/>
    </source>
</evidence>
<dbReference type="Proteomes" id="UP001595979">
    <property type="component" value="Unassembled WGS sequence"/>
</dbReference>
<sequence length="479" mass="50824">MPLISVSGLPAGPPSTITHPLTGRPWADVTLALPSAPWAAGQQVEVELEGGATYRMTVERIGPRGGFVSARLIGGTGGLGQTITAKYYRDIPAATVLREVLEECGEAAGTLDLPGTLSAWTRPEGPAHEAIRALMMRYPAYAWRMDPGGQVHAGVPKWPPHADPLRIEREDAAVGTYVCELRPSLLPDQHVTLTRGEEEIGKRVTRVTHAIDTLPGYGSPAPLLRTVVGTGDGEDLGVSGLEQAVRRTMRHTDYHALRPATIIRDHGNHEVDLEVLEAGWPQLVRVPLLVPLPGVQVKVKAGSPALLLFEQGDPAQPRAECRASATLEYIQLRTGKGQKVTLDDDRGGVSPEDKVYLKPFLKLEDQAGQKVELWAEEKKERVTVRDKAGQTVELLAQVGQERVTVRDKAGSTLVMDAVARAVTLTSAGNMTLTAAGVLTLDGTHISLGGEQPVARVGDAVSTPAGPGTIAGGSSKVGSG</sequence>
<dbReference type="EMBL" id="JBHSOH010000001">
    <property type="protein sequence ID" value="MFC5846743.1"/>
    <property type="molecule type" value="Genomic_DNA"/>
</dbReference>
<reference evidence="3" key="1">
    <citation type="journal article" date="2019" name="Int. J. Syst. Evol. Microbiol.">
        <title>The Global Catalogue of Microorganisms (GCM) 10K type strain sequencing project: providing services to taxonomists for standard genome sequencing and annotation.</title>
        <authorList>
            <consortium name="The Broad Institute Genomics Platform"/>
            <consortium name="The Broad Institute Genome Sequencing Center for Infectious Disease"/>
            <person name="Wu L."/>
            <person name="Ma J."/>
        </authorList>
    </citation>
    <scope>NUCLEOTIDE SEQUENCE [LARGE SCALE GENOMIC DNA]</scope>
    <source>
        <strain evidence="3">CGMCC 1.15053</strain>
    </source>
</reference>
<comment type="caution">
    <text evidence="2">The sequence shown here is derived from an EMBL/GenBank/DDBJ whole genome shotgun (WGS) entry which is preliminary data.</text>
</comment>
<evidence type="ECO:0008006" key="4">
    <source>
        <dbReference type="Google" id="ProtNLM"/>
    </source>
</evidence>
<proteinExistence type="predicted"/>
<dbReference type="RefSeq" id="WP_380045066.1">
    <property type="nucleotide sequence ID" value="NZ_JBHSOH010000001.1"/>
</dbReference>
<keyword evidence="3" id="KW-1185">Reference proteome</keyword>
<evidence type="ECO:0000313" key="3">
    <source>
        <dbReference type="Proteomes" id="UP001595979"/>
    </source>
</evidence>
<gene>
    <name evidence="2" type="ORF">ACFPQ6_00335</name>
</gene>
<evidence type="ECO:0000256" key="1">
    <source>
        <dbReference type="SAM" id="MobiDB-lite"/>
    </source>
</evidence>
<accession>A0ABW1DD94</accession>
<organism evidence="2 3">
    <name type="scientific">Deinococcus petrolearius</name>
    <dbReference type="NCBI Taxonomy" id="1751295"/>
    <lineage>
        <taxon>Bacteria</taxon>
        <taxon>Thermotogati</taxon>
        <taxon>Deinococcota</taxon>
        <taxon>Deinococci</taxon>
        <taxon>Deinococcales</taxon>
        <taxon>Deinococcaceae</taxon>
        <taxon>Deinococcus</taxon>
    </lineage>
</organism>
<name>A0ABW1DD94_9DEIO</name>